<keyword evidence="4" id="KW-1185">Reference proteome</keyword>
<proteinExistence type="predicted"/>
<evidence type="ECO:0000313" key="3">
    <source>
        <dbReference type="EMBL" id="GEQ86289.1"/>
    </source>
</evidence>
<name>A0A5J4G128_9FLAO</name>
<dbReference type="EMBL" id="BKCF01000003">
    <property type="protein sequence ID" value="GEQ86289.1"/>
    <property type="molecule type" value="Genomic_DNA"/>
</dbReference>
<organism evidence="3 4">
    <name type="scientific">Patiriisocius marinistellae</name>
    <dbReference type="NCBI Taxonomy" id="2494560"/>
    <lineage>
        <taxon>Bacteria</taxon>
        <taxon>Pseudomonadati</taxon>
        <taxon>Bacteroidota</taxon>
        <taxon>Flavobacteriia</taxon>
        <taxon>Flavobacteriales</taxon>
        <taxon>Flavobacteriaceae</taxon>
        <taxon>Patiriisocius</taxon>
    </lineage>
</organism>
<gene>
    <name evidence="3" type="ORF">ULMS_17970</name>
</gene>
<evidence type="ECO:0000256" key="1">
    <source>
        <dbReference type="ARBA" id="ARBA00022729"/>
    </source>
</evidence>
<accession>A0A5J4G128</accession>
<dbReference type="AlphaFoldDB" id="A0A5J4G128"/>
<dbReference type="NCBIfam" id="TIGR04183">
    <property type="entry name" value="Por_Secre_tail"/>
    <property type="match status" value="1"/>
</dbReference>
<evidence type="ECO:0000313" key="4">
    <source>
        <dbReference type="Proteomes" id="UP000326994"/>
    </source>
</evidence>
<reference evidence="3 4" key="1">
    <citation type="submission" date="2019-08" db="EMBL/GenBank/DDBJ databases">
        <title>Ulvibacter marinistellae sp. nov., isolated from a starfish, Patiria pectinifera.</title>
        <authorList>
            <person name="Kawano K."/>
            <person name="Ushijima N."/>
            <person name="Kihara M."/>
            <person name="Itoh H."/>
        </authorList>
    </citation>
    <scope>NUCLEOTIDE SEQUENCE [LARGE SCALE GENOMIC DNA]</scope>
    <source>
        <strain evidence="3 4">KK4</strain>
    </source>
</reference>
<feature type="signal peptide" evidence="2">
    <location>
        <begin position="1"/>
        <end position="18"/>
    </location>
</feature>
<protein>
    <recommendedName>
        <fullName evidence="5">Secretion system C-terminal sorting domain-containing protein</fullName>
    </recommendedName>
</protein>
<keyword evidence="1 2" id="KW-0732">Signal</keyword>
<evidence type="ECO:0000256" key="2">
    <source>
        <dbReference type="SAM" id="SignalP"/>
    </source>
</evidence>
<evidence type="ECO:0008006" key="5">
    <source>
        <dbReference type="Google" id="ProtNLM"/>
    </source>
</evidence>
<dbReference type="Proteomes" id="UP000326994">
    <property type="component" value="Unassembled WGS sequence"/>
</dbReference>
<sequence length="294" mass="33251">MRKIILFVILAFNILCNAQEYTPLLDDVNEWKFTTCFMGDCINDVYFTNGDTLVNNKNYKVLDGYHYISRSFLLREEVVEKKVFLLTIINEAQREYLLYNFSMEIGDEIEMLNPITPFPESGGMYTLTNIESLPLVDGANYNHYYLSPSPNNTTSSWDAVWVEGLGSLSIITAPGGAPNFDGVGELSCFFKNEDLFYSNLERVPDCETQLGVDENSSIYNFKFISEENNLKIINTIGISKILLYTIEGKLILTSLNESNDPIKLLDTTNYSSGVYIVKLTNINGAFSSHKVIIN</sequence>
<dbReference type="RefSeq" id="WP_151894222.1">
    <property type="nucleotide sequence ID" value="NZ_BKCF01000003.1"/>
</dbReference>
<comment type="caution">
    <text evidence="3">The sequence shown here is derived from an EMBL/GenBank/DDBJ whole genome shotgun (WGS) entry which is preliminary data.</text>
</comment>
<dbReference type="OrthoDB" id="1413366at2"/>
<feature type="chain" id="PRO_5023927518" description="Secretion system C-terminal sorting domain-containing protein" evidence="2">
    <location>
        <begin position="19"/>
        <end position="294"/>
    </location>
</feature>
<dbReference type="InterPro" id="IPR026444">
    <property type="entry name" value="Secre_tail"/>
</dbReference>